<evidence type="ECO:0000256" key="3">
    <source>
        <dbReference type="ARBA" id="ARBA00022562"/>
    </source>
</evidence>
<evidence type="ECO:0000256" key="19">
    <source>
        <dbReference type="PIRNR" id="PIRNR003407"/>
    </source>
</evidence>
<keyword evidence="4 18" id="KW-0945">Host-virus interaction</keyword>
<dbReference type="InterPro" id="IPR000148">
    <property type="entry name" value="Papilloma_E7"/>
</dbReference>
<evidence type="ECO:0000256" key="5">
    <source>
        <dbReference type="ARBA" id="ARBA00022632"/>
    </source>
</evidence>
<comment type="function">
    <text evidence="19">E7 protein has both transforming and trans-activating activities.</text>
</comment>
<feature type="zinc finger region" evidence="18">
    <location>
        <begin position="55"/>
        <end position="91"/>
    </location>
</feature>
<keyword evidence="1 18" id="KW-1121">Modulation of host cell cycle by virus</keyword>
<dbReference type="Pfam" id="PF00527">
    <property type="entry name" value="E7"/>
    <property type="match status" value="1"/>
</dbReference>
<keyword evidence="14 18" id="KW-1035">Host cytoplasm</keyword>
<evidence type="ECO:0000256" key="17">
    <source>
        <dbReference type="ARBA" id="ARBA00023309"/>
    </source>
</evidence>
<evidence type="ECO:0000256" key="10">
    <source>
        <dbReference type="ARBA" id="ARBA00023015"/>
    </source>
</evidence>
<sequence length="101" mass="11343">MIGKDATLRDIVLEEQPTPVDNLWCDEELIPSDDDEEEEPSPNQNLRPFRIQTYCGTCDRGIRIVVLCTQEGIHTLEALLCRNTSLCCPTCAASYKFEHGG</sequence>
<evidence type="ECO:0000256" key="16">
    <source>
        <dbReference type="ARBA" id="ARBA00023280"/>
    </source>
</evidence>
<keyword evidence="15" id="KW-0922">Interferon antiviral system evasion</keyword>
<dbReference type="HAMAP" id="MF_04004">
    <property type="entry name" value="PPV_E7"/>
    <property type="match status" value="1"/>
</dbReference>
<reference evidence="22" key="1">
    <citation type="submission" date="2015-10" db="EMBL/GenBank/DDBJ databases">
        <authorList>
            <person name="Zhou D."/>
            <person name="Paul S."/>
            <person name="Alkhilaiwi F."/>
            <person name="Clark M."/>
            <person name="Schlegel R."/>
            <person name="Yuan H."/>
        </authorList>
    </citation>
    <scope>NUCLEOTIDE SEQUENCE [LARGE SCALE GENOMIC DNA]</scope>
</reference>
<evidence type="ECO:0000256" key="13">
    <source>
        <dbReference type="ARBA" id="ARBA00023163"/>
    </source>
</evidence>
<keyword evidence="7 18" id="KW-0863">Zinc-finger</keyword>
<dbReference type="GO" id="GO:0039645">
    <property type="term" value="P:symbiont-mediated perturbation of host cell cycle G1/S transition checkpoint"/>
    <property type="evidence" value="ECO:0007669"/>
    <property type="project" value="UniProtKB-UniRule"/>
</dbReference>
<keyword evidence="5 18" id="KW-1090">Inhibition of host innate immune response by virus</keyword>
<keyword evidence="10 18" id="KW-0805">Transcription regulation</keyword>
<evidence type="ECO:0000256" key="11">
    <source>
        <dbReference type="ARBA" id="ARBA00023125"/>
    </source>
</evidence>
<keyword evidence="16 18" id="KW-0899">Viral immunoevasion</keyword>
<dbReference type="GO" id="GO:0003677">
    <property type="term" value="F:DNA binding"/>
    <property type="evidence" value="ECO:0007669"/>
    <property type="project" value="UniProtKB-UniRule"/>
</dbReference>
<evidence type="ECO:0000313" key="21">
    <source>
        <dbReference type="EMBL" id="AMQ81154.1"/>
    </source>
</evidence>
<keyword evidence="12 18" id="KW-0010">Activator</keyword>
<evidence type="ECO:0000256" key="6">
    <source>
        <dbReference type="ARBA" id="ARBA00022723"/>
    </source>
</evidence>
<dbReference type="PIRSF" id="PIRSF003407">
    <property type="entry name" value="Papvi_E7"/>
    <property type="match status" value="1"/>
</dbReference>
<evidence type="ECO:0000256" key="1">
    <source>
        <dbReference type="ARBA" id="ARBA00022504"/>
    </source>
</evidence>
<keyword evidence="6 18" id="KW-0479">Metal-binding</keyword>
<evidence type="ECO:0000256" key="7">
    <source>
        <dbReference type="ARBA" id="ARBA00022771"/>
    </source>
</evidence>
<keyword evidence="2 18" id="KW-0244">Early protein</keyword>
<dbReference type="GO" id="GO:0019904">
    <property type="term" value="F:protein domain specific binding"/>
    <property type="evidence" value="ECO:0007669"/>
    <property type="project" value="UniProtKB-UniRule"/>
</dbReference>
<evidence type="ECO:0000256" key="2">
    <source>
        <dbReference type="ARBA" id="ARBA00022518"/>
    </source>
</evidence>
<evidence type="ECO:0000256" key="12">
    <source>
        <dbReference type="ARBA" id="ARBA00023159"/>
    </source>
</evidence>
<comment type="function">
    <text evidence="18">Plays a role in viral genome replication by driving entry of quiescent cells into the cell cycle. Stimulation of progression from G1 to S phase allows the virus to efficiently use the cellular DNA replicating machinery to achieve viral genome replication. E7 protein has both transforming and trans-activating activities. Induces the disassembly of the E2F1 transcription factor from RB1, with subsequent transcriptional activation of E2F1-regulated S-phase genes. Interferes with host histone deacetylation mediated by HDAC1 and HDAC2, leading to transcription activation. Plays also a role in the inhibition of both antiviral and antiproliferative functions of host interferon alpha. Interaction with host TMEM173/STING impairs the ability of TMEM173/STING to sense cytosolic DNA and promote the production of type I interferon (IFN-alpha and IFN-beta).</text>
</comment>
<keyword evidence="17 18" id="KW-1078">G1/S host cell cycle checkpoint dysregulation by virus</keyword>
<feature type="region of interest" description="Disordered" evidence="20">
    <location>
        <begin position="24"/>
        <end position="46"/>
    </location>
</feature>
<comment type="caution">
    <text evidence="18">Lacks conserved residue(s) required for the propagation of feature annotation.</text>
</comment>
<evidence type="ECO:0000256" key="9">
    <source>
        <dbReference type="ARBA" id="ARBA00022833"/>
    </source>
</evidence>
<dbReference type="Gene3D" id="3.30.160.330">
    <property type="match status" value="1"/>
</dbReference>
<evidence type="ECO:0000313" key="22">
    <source>
        <dbReference type="Proteomes" id="UP000158270"/>
    </source>
</evidence>
<dbReference type="GO" id="GO:0006351">
    <property type="term" value="P:DNA-templated transcription"/>
    <property type="evidence" value="ECO:0007669"/>
    <property type="project" value="UniProtKB-UniRule"/>
</dbReference>
<dbReference type="SUPFAM" id="SSF161234">
    <property type="entry name" value="E7 C-terminal domain-like"/>
    <property type="match status" value="1"/>
</dbReference>
<dbReference type="EMBL" id="KT901797">
    <property type="protein sequence ID" value="AMQ81154.1"/>
    <property type="molecule type" value="Genomic_DNA"/>
</dbReference>
<feature type="short sequence motif" description="LXCXE motif; interaction with host RB1 and TMEM173/STING" evidence="18">
    <location>
        <begin position="23"/>
        <end position="27"/>
    </location>
</feature>
<dbReference type="GO" id="GO:0008270">
    <property type="term" value="F:zinc ion binding"/>
    <property type="evidence" value="ECO:0007669"/>
    <property type="project" value="UniProtKB-KW"/>
</dbReference>
<proteinExistence type="inferred from homology"/>
<keyword evidence="3 18" id="KW-1048">Host nucleus</keyword>
<organism evidence="21 22">
    <name type="scientific">Canis familiaris papillomavirus 20</name>
    <dbReference type="NCBI Taxonomy" id="1843776"/>
    <lineage>
        <taxon>Viruses</taxon>
        <taxon>Monodnaviria</taxon>
        <taxon>Shotokuvirae</taxon>
        <taxon>Cossaviricota</taxon>
        <taxon>Papovaviricetes</taxon>
        <taxon>Zurhausenvirales</taxon>
        <taxon>Papillomaviridae</taxon>
        <taxon>Firstpapillomavirinae</taxon>
        <taxon>Chipapillomavirus</taxon>
        <taxon>Chipapillomavirus 1</taxon>
    </lineage>
</organism>
<keyword evidence="9 18" id="KW-0862">Zinc</keyword>
<evidence type="ECO:0000256" key="4">
    <source>
        <dbReference type="ARBA" id="ARBA00022581"/>
    </source>
</evidence>
<comment type="PTM">
    <text evidence="18">Highly phosphorylated.</text>
</comment>
<dbReference type="GO" id="GO:0030430">
    <property type="term" value="C:host cell cytoplasm"/>
    <property type="evidence" value="ECO:0007669"/>
    <property type="project" value="UniProtKB-SubCell"/>
</dbReference>
<evidence type="ECO:0000256" key="8">
    <source>
        <dbReference type="ARBA" id="ARBA00022830"/>
    </source>
</evidence>
<dbReference type="GO" id="GO:0052170">
    <property type="term" value="P:symbiont-mediated suppression of host innate immune response"/>
    <property type="evidence" value="ECO:0007669"/>
    <property type="project" value="UniProtKB-KW"/>
</dbReference>
<comment type="domain">
    <text evidence="18">The E7 terminal domain is an intrinsically disordered domain, whose flexibility and conformational transitions confer target adaptability to the oncoprotein. It allows adaptation to a variety of protein targets and exposes the PEST degradation sequence that regulates its turnover in the cell.</text>
</comment>
<comment type="subcellular location">
    <subcellularLocation>
        <location evidence="18">Host cytoplasm</location>
    </subcellularLocation>
    <subcellularLocation>
        <location evidence="18">Host nucleus</location>
    </subcellularLocation>
    <text evidence="18">Predominantly found in the host nucleus.</text>
</comment>
<dbReference type="GO" id="GO:0039502">
    <property type="term" value="P:symbiont-mediated suppression of host type I interferon-mediated signaling pathway"/>
    <property type="evidence" value="ECO:0007669"/>
    <property type="project" value="UniProtKB-UniRule"/>
</dbReference>
<dbReference type="GO" id="GO:0003700">
    <property type="term" value="F:DNA-binding transcription factor activity"/>
    <property type="evidence" value="ECO:0007669"/>
    <property type="project" value="UniProtKB-UniRule"/>
</dbReference>
<evidence type="ECO:0000256" key="14">
    <source>
        <dbReference type="ARBA" id="ARBA00023200"/>
    </source>
</evidence>
<protein>
    <recommendedName>
        <fullName evidence="18 19">Protein E7</fullName>
    </recommendedName>
</protein>
<feature type="short sequence motif" description="Nuclear export signal" evidence="18">
    <location>
        <begin position="73"/>
        <end position="81"/>
    </location>
</feature>
<keyword evidence="8 18" id="KW-1114">Inhibition of host interferon signaling pathway by virus</keyword>
<feature type="compositionally biased region" description="Acidic residues" evidence="20">
    <location>
        <begin position="24"/>
        <end position="40"/>
    </location>
</feature>
<gene>
    <name evidence="18 21" type="primary">E7</name>
</gene>
<dbReference type="GO" id="GO:0042025">
    <property type="term" value="C:host cell nucleus"/>
    <property type="evidence" value="ECO:0007669"/>
    <property type="project" value="UniProtKB-SubCell"/>
</dbReference>
<keyword evidence="13 18" id="KW-0804">Transcription</keyword>
<evidence type="ECO:0000256" key="20">
    <source>
        <dbReference type="SAM" id="MobiDB-lite"/>
    </source>
</evidence>
<comment type="subunit">
    <text evidence="18">Homodimer. Homooligomer. Interacts with host RB1; this interaction induces dissociation of RB1-E2F1 complex thereby disrupting RB1 activity. Interacts with host EP300; this interaction represses EP300 transcriptional activity. Interacts with protein E2; this interaction inhibits E7 oncogenic activity. Interacts with host TMEM173/STING; this interaction impairs the ability of TMEM173/STING to sense cytosolic DNA and promote the production of type I interferon (IFN-alpha and IFN-beta).</text>
</comment>
<name>A0A142FK14_9PAPI</name>
<dbReference type="Proteomes" id="UP000158270">
    <property type="component" value="Segment"/>
</dbReference>
<evidence type="ECO:0000256" key="15">
    <source>
        <dbReference type="ARBA" id="ARBA00023258"/>
    </source>
</evidence>
<accession>A0A142FK14</accession>
<keyword evidence="11 18" id="KW-0238">DNA-binding</keyword>
<evidence type="ECO:0000256" key="18">
    <source>
        <dbReference type="HAMAP-Rule" id="MF_04004"/>
    </source>
</evidence>
<comment type="similarity">
    <text evidence="18 19">Belongs to the papillomaviridae E7 protein family.</text>
</comment>